<feature type="domain" description="Beta-lactamase-related" evidence="2">
    <location>
        <begin position="40"/>
        <end position="330"/>
    </location>
</feature>
<evidence type="ECO:0000313" key="3">
    <source>
        <dbReference type="EMBL" id="MBL0765104.1"/>
    </source>
</evidence>
<keyword evidence="1" id="KW-0732">Signal</keyword>
<dbReference type="InterPro" id="IPR012338">
    <property type="entry name" value="Beta-lactam/transpept-like"/>
</dbReference>
<dbReference type="Pfam" id="PF00144">
    <property type="entry name" value="Beta-lactamase"/>
    <property type="match status" value="1"/>
</dbReference>
<dbReference type="InterPro" id="IPR050491">
    <property type="entry name" value="AmpC-like"/>
</dbReference>
<organism evidence="3 4">
    <name type="scientific">Marivirga atlantica</name>
    <dbReference type="NCBI Taxonomy" id="1548457"/>
    <lineage>
        <taxon>Bacteria</taxon>
        <taxon>Pseudomonadati</taxon>
        <taxon>Bacteroidota</taxon>
        <taxon>Cytophagia</taxon>
        <taxon>Cytophagales</taxon>
        <taxon>Marivirgaceae</taxon>
        <taxon>Marivirga</taxon>
    </lineage>
</organism>
<name>A0A937AEM3_9BACT</name>
<evidence type="ECO:0000256" key="1">
    <source>
        <dbReference type="SAM" id="SignalP"/>
    </source>
</evidence>
<dbReference type="PANTHER" id="PTHR46825:SF9">
    <property type="entry name" value="BETA-LACTAMASE-RELATED DOMAIN-CONTAINING PROTEIN"/>
    <property type="match status" value="1"/>
</dbReference>
<evidence type="ECO:0000259" key="2">
    <source>
        <dbReference type="Pfam" id="PF00144"/>
    </source>
</evidence>
<dbReference type="Proteomes" id="UP000642920">
    <property type="component" value="Unassembled WGS sequence"/>
</dbReference>
<comment type="caution">
    <text evidence="3">The sequence shown here is derived from an EMBL/GenBank/DDBJ whole genome shotgun (WGS) entry which is preliminary data.</text>
</comment>
<dbReference type="PANTHER" id="PTHR46825">
    <property type="entry name" value="D-ALANYL-D-ALANINE-CARBOXYPEPTIDASE/ENDOPEPTIDASE AMPH"/>
    <property type="match status" value="1"/>
</dbReference>
<dbReference type="EMBL" id="JAERQG010000002">
    <property type="protein sequence ID" value="MBL0765104.1"/>
    <property type="molecule type" value="Genomic_DNA"/>
</dbReference>
<evidence type="ECO:0000313" key="4">
    <source>
        <dbReference type="Proteomes" id="UP000642920"/>
    </source>
</evidence>
<accession>A0A937AEM3</accession>
<gene>
    <name evidence="3" type="ORF">JKP34_07575</name>
</gene>
<reference evidence="3" key="1">
    <citation type="submission" date="2021-01" db="EMBL/GenBank/DDBJ databases">
        <title>Marivirga sp. nov., isolated from intertidal surface sediments.</title>
        <authorList>
            <person name="Zhang M."/>
        </authorList>
    </citation>
    <scope>NUCLEOTIDE SEQUENCE</scope>
    <source>
        <strain evidence="3">SM1354</strain>
    </source>
</reference>
<dbReference type="AlphaFoldDB" id="A0A937AEM3"/>
<dbReference type="RefSeq" id="WP_201919424.1">
    <property type="nucleotide sequence ID" value="NZ_JAERQG010000002.1"/>
</dbReference>
<dbReference type="SUPFAM" id="SSF56601">
    <property type="entry name" value="beta-lactamase/transpeptidase-like"/>
    <property type="match status" value="1"/>
</dbReference>
<sequence>MNNLSIKIVLLLTLFSAQFLNAQEINRDKLDKFFSAIEENNEGSGSVAIMKDGKLLYQNTYGFKNYEDSLRPTVNTQFRIGSITKTFTASLIMMAVEEGELELNNKLSTYYPDFENSDSITITHLLQHRSGLYNFTNSPFFATYMTQEKTKEEMLTILQSGEIQFQPGEKYEYSNTGYVLLSFILEDVYNQPFEELLNEKIIEPLNLERTAFEKTINLNDDEALSYIKTTEWIKAPVTNMSITMGAGAISSTAAETCKFFEHLFSGKLVSENSLAKMTAMTDNYGYGLFSMPYNNDFVIGHTGGIDGFQAVSCYNPDDGLSVTVLCNAVSFSRNEILLGLLNAYYNKPYEIPDFKATVNVPEETLKAYVGLYTSESFPLDIEIKLVEGLLQAQATGQSAFPLTATDDSTFVFKPAGIKMIFDSPKNELKLEQAGRAFTLTKE</sequence>
<dbReference type="Gene3D" id="3.40.710.10">
    <property type="entry name" value="DD-peptidase/beta-lactamase superfamily"/>
    <property type="match status" value="1"/>
</dbReference>
<protein>
    <submittedName>
        <fullName evidence="3">Beta-lactamase family protein</fullName>
    </submittedName>
</protein>
<feature type="chain" id="PRO_5036852549" evidence="1">
    <location>
        <begin position="23"/>
        <end position="442"/>
    </location>
</feature>
<proteinExistence type="predicted"/>
<keyword evidence="4" id="KW-1185">Reference proteome</keyword>
<feature type="signal peptide" evidence="1">
    <location>
        <begin position="1"/>
        <end position="22"/>
    </location>
</feature>
<dbReference type="InterPro" id="IPR001466">
    <property type="entry name" value="Beta-lactam-related"/>
</dbReference>